<keyword evidence="1" id="KW-0732">Signal</keyword>
<dbReference type="Proteomes" id="UP000293874">
    <property type="component" value="Unassembled WGS sequence"/>
</dbReference>
<accession>A0A4Q7MFP5</accession>
<dbReference type="Pfam" id="PF03009">
    <property type="entry name" value="GDPD"/>
    <property type="match status" value="1"/>
</dbReference>
<sequence length="298" mass="33112">MKKIVYTFVAGALLLAACTTQKKATVQLPAFDAEGHRGCRGIMPENTIPAMLHALNLNITTLEMDAVITKDKQVILSHEPFFNHHITTKPDGSLVSEAEEKSLNIFQMTYAETQRYDVGLKPNPAFPKQQKMAATKPLLSELIEKVESAVKQKGRKPVFYNIETKTQPAGDNIYHPAPEEFVDLLMGVINKAGIAHRVIIQSFDFRTLKVLHAKYPAVMTAALVEGVSKRSMQQQLDELGFTPTIYSPYFVSVNKAMVDEAHLLNMKIVPWTVNDKAGIDKLKALGVDGIISDYPDLF</sequence>
<keyword evidence="4" id="KW-1185">Reference proteome</keyword>
<evidence type="ECO:0000313" key="3">
    <source>
        <dbReference type="EMBL" id="RZS67075.1"/>
    </source>
</evidence>
<dbReference type="RefSeq" id="WP_130543957.1">
    <property type="nucleotide sequence ID" value="NZ_CP042431.1"/>
</dbReference>
<dbReference type="AlphaFoldDB" id="A0A4Q7MFP5"/>
<dbReference type="InterPro" id="IPR030395">
    <property type="entry name" value="GP_PDE_dom"/>
</dbReference>
<dbReference type="InterPro" id="IPR017946">
    <property type="entry name" value="PLC-like_Pdiesterase_TIM-brl"/>
</dbReference>
<dbReference type="EMBL" id="SGXA01000004">
    <property type="protein sequence ID" value="RZS67075.1"/>
    <property type="molecule type" value="Genomic_DNA"/>
</dbReference>
<evidence type="ECO:0000256" key="1">
    <source>
        <dbReference type="SAM" id="SignalP"/>
    </source>
</evidence>
<feature type="chain" id="PRO_5020795049" evidence="1">
    <location>
        <begin position="25"/>
        <end position="298"/>
    </location>
</feature>
<protein>
    <submittedName>
        <fullName evidence="3">Glycerophosphoryl diester phosphodiesterase</fullName>
    </submittedName>
</protein>
<evidence type="ECO:0000313" key="4">
    <source>
        <dbReference type="Proteomes" id="UP000293874"/>
    </source>
</evidence>
<feature type="domain" description="GP-PDE" evidence="2">
    <location>
        <begin position="31"/>
        <end position="298"/>
    </location>
</feature>
<comment type="caution">
    <text evidence="3">The sequence shown here is derived from an EMBL/GenBank/DDBJ whole genome shotgun (WGS) entry which is preliminary data.</text>
</comment>
<name>A0A4Q7MFP5_9BACT</name>
<proteinExistence type="predicted"/>
<dbReference type="PROSITE" id="PS51257">
    <property type="entry name" value="PROKAR_LIPOPROTEIN"/>
    <property type="match status" value="1"/>
</dbReference>
<dbReference type="Gene3D" id="3.20.20.190">
    <property type="entry name" value="Phosphatidylinositol (PI) phosphodiesterase"/>
    <property type="match status" value="1"/>
</dbReference>
<gene>
    <name evidence="3" type="ORF">EV199_5460</name>
</gene>
<dbReference type="GO" id="GO:0006629">
    <property type="term" value="P:lipid metabolic process"/>
    <property type="evidence" value="ECO:0007669"/>
    <property type="project" value="InterPro"/>
</dbReference>
<dbReference type="SUPFAM" id="SSF51695">
    <property type="entry name" value="PLC-like phosphodiesterases"/>
    <property type="match status" value="1"/>
</dbReference>
<dbReference type="PANTHER" id="PTHR46211:SF14">
    <property type="entry name" value="GLYCEROPHOSPHODIESTER PHOSPHODIESTERASE"/>
    <property type="match status" value="1"/>
</dbReference>
<dbReference type="OrthoDB" id="384721at2"/>
<dbReference type="CDD" id="cd08567">
    <property type="entry name" value="GDPD_SpGDE_like"/>
    <property type="match status" value="1"/>
</dbReference>
<reference evidence="3 4" key="1">
    <citation type="submission" date="2019-02" db="EMBL/GenBank/DDBJ databases">
        <title>Genomic Encyclopedia of Type Strains, Phase IV (KMG-IV): sequencing the most valuable type-strain genomes for metagenomic binning, comparative biology and taxonomic classification.</title>
        <authorList>
            <person name="Goeker M."/>
        </authorList>
    </citation>
    <scope>NUCLEOTIDE SEQUENCE [LARGE SCALE GENOMIC DNA]</scope>
    <source>
        <strain evidence="3 4">DSM 18116</strain>
    </source>
</reference>
<dbReference type="PANTHER" id="PTHR46211">
    <property type="entry name" value="GLYCEROPHOSPHORYL DIESTER PHOSPHODIESTERASE"/>
    <property type="match status" value="1"/>
</dbReference>
<feature type="signal peptide" evidence="1">
    <location>
        <begin position="1"/>
        <end position="24"/>
    </location>
</feature>
<dbReference type="PROSITE" id="PS51704">
    <property type="entry name" value="GP_PDE"/>
    <property type="match status" value="1"/>
</dbReference>
<evidence type="ECO:0000259" key="2">
    <source>
        <dbReference type="PROSITE" id="PS51704"/>
    </source>
</evidence>
<organism evidence="3 4">
    <name type="scientific">Pseudobacter ginsenosidimutans</name>
    <dbReference type="NCBI Taxonomy" id="661488"/>
    <lineage>
        <taxon>Bacteria</taxon>
        <taxon>Pseudomonadati</taxon>
        <taxon>Bacteroidota</taxon>
        <taxon>Chitinophagia</taxon>
        <taxon>Chitinophagales</taxon>
        <taxon>Chitinophagaceae</taxon>
        <taxon>Pseudobacter</taxon>
    </lineage>
</organism>
<dbReference type="GO" id="GO:0008081">
    <property type="term" value="F:phosphoric diester hydrolase activity"/>
    <property type="evidence" value="ECO:0007669"/>
    <property type="project" value="InterPro"/>
</dbReference>